<keyword evidence="3" id="KW-1185">Reference proteome</keyword>
<evidence type="ECO:0008006" key="4">
    <source>
        <dbReference type="Google" id="ProtNLM"/>
    </source>
</evidence>
<dbReference type="CDD" id="cd00303">
    <property type="entry name" value="retropepsin_like"/>
    <property type="match status" value="1"/>
</dbReference>
<feature type="compositionally biased region" description="Acidic residues" evidence="1">
    <location>
        <begin position="374"/>
        <end position="386"/>
    </location>
</feature>
<name>A0A423TQ50_PENVA</name>
<feature type="compositionally biased region" description="Acidic residues" evidence="1">
    <location>
        <begin position="400"/>
        <end position="426"/>
    </location>
</feature>
<accession>A0A423TQ50</accession>
<reference evidence="2 3" key="1">
    <citation type="submission" date="2018-04" db="EMBL/GenBank/DDBJ databases">
        <authorList>
            <person name="Zhang X."/>
            <person name="Yuan J."/>
            <person name="Li F."/>
            <person name="Xiang J."/>
        </authorList>
    </citation>
    <scope>NUCLEOTIDE SEQUENCE [LARGE SCALE GENOMIC DNA]</scope>
    <source>
        <tissue evidence="2">Muscle</tissue>
    </source>
</reference>
<evidence type="ECO:0000313" key="2">
    <source>
        <dbReference type="EMBL" id="ROT78570.1"/>
    </source>
</evidence>
<dbReference type="AlphaFoldDB" id="A0A423TQ50"/>
<gene>
    <name evidence="2" type="ORF">C7M84_002717</name>
</gene>
<organism evidence="2 3">
    <name type="scientific">Penaeus vannamei</name>
    <name type="common">Whiteleg shrimp</name>
    <name type="synonym">Litopenaeus vannamei</name>
    <dbReference type="NCBI Taxonomy" id="6689"/>
    <lineage>
        <taxon>Eukaryota</taxon>
        <taxon>Metazoa</taxon>
        <taxon>Ecdysozoa</taxon>
        <taxon>Arthropoda</taxon>
        <taxon>Crustacea</taxon>
        <taxon>Multicrustacea</taxon>
        <taxon>Malacostraca</taxon>
        <taxon>Eumalacostraca</taxon>
        <taxon>Eucarida</taxon>
        <taxon>Decapoda</taxon>
        <taxon>Dendrobranchiata</taxon>
        <taxon>Penaeoidea</taxon>
        <taxon>Penaeidae</taxon>
        <taxon>Penaeus</taxon>
    </lineage>
</organism>
<dbReference type="Gene3D" id="2.40.70.10">
    <property type="entry name" value="Acid Proteases"/>
    <property type="match status" value="1"/>
</dbReference>
<dbReference type="Proteomes" id="UP000283509">
    <property type="component" value="Unassembled WGS sequence"/>
</dbReference>
<dbReference type="EMBL" id="QCYY01001362">
    <property type="protein sequence ID" value="ROT78570.1"/>
    <property type="molecule type" value="Genomic_DNA"/>
</dbReference>
<evidence type="ECO:0000256" key="1">
    <source>
        <dbReference type="SAM" id="MobiDB-lite"/>
    </source>
</evidence>
<proteinExistence type="predicted"/>
<reference evidence="2 3" key="2">
    <citation type="submission" date="2019-01" db="EMBL/GenBank/DDBJ databases">
        <title>The decoding of complex shrimp genome reveals the adaptation for benthos swimmer, frequently molting mechanism and breeding impact on genome.</title>
        <authorList>
            <person name="Sun Y."/>
            <person name="Gao Y."/>
            <person name="Yu Y."/>
        </authorList>
    </citation>
    <scope>NUCLEOTIDE SEQUENCE [LARGE SCALE GENOMIC DNA]</scope>
    <source>
        <tissue evidence="2">Muscle</tissue>
    </source>
</reference>
<dbReference type="InterPro" id="IPR021109">
    <property type="entry name" value="Peptidase_aspartic_dom_sf"/>
</dbReference>
<sequence>MFGVNTIAVQPTAPGNAELLLVSLHHQPTLVSVVEEVVTCLVSVPFREARKEGFPTSLATSLEGTRTRSITVQTEPVLAAAAVTTPAVGGRPVVALSVDGKTLLCFIDTGSQVTLVKPSALDVIDPANKLRHHASSKILQGVSGEPFHPAAEVTLSFTISPDLVLLHRTIVADLSFHGDVLLGTDFLRRQDFTLQSEAQSPHGLLILGGYSGLSHLWERSTVFPTPRAIMFNPSQPSGRQLPGSPFLSGLALKNSTSRREPHSPWVYCVAAAGRDRCPVSSGCTVPQGLSSLSTSVLTESRSPLQAGEESSFITASAVTEPKHFAESSLSPDGAIEPEMEWDDFSASLWGNSEEWDIEDAFLPPSVAVATCEAVTDDDDPGPDDPDVPNLDAEIPVDPAQDLDVDADADPADPAQDTDVEDVDADGPTDVRADFTGGPDGDDETP</sequence>
<comment type="caution">
    <text evidence="2">The sequence shown here is derived from an EMBL/GenBank/DDBJ whole genome shotgun (WGS) entry which is preliminary data.</text>
</comment>
<feature type="region of interest" description="Disordered" evidence="1">
    <location>
        <begin position="373"/>
        <end position="445"/>
    </location>
</feature>
<evidence type="ECO:0000313" key="3">
    <source>
        <dbReference type="Proteomes" id="UP000283509"/>
    </source>
</evidence>
<dbReference type="SUPFAM" id="SSF50630">
    <property type="entry name" value="Acid proteases"/>
    <property type="match status" value="1"/>
</dbReference>
<protein>
    <recommendedName>
        <fullName evidence="4">Peptidase A2 domain-containing protein</fullName>
    </recommendedName>
</protein>